<accession>A0AAN1D5H0</accession>
<dbReference type="AlphaFoldDB" id="A0AAN1D5H0"/>
<feature type="domain" description="ATP-grasp" evidence="2">
    <location>
        <begin position="97"/>
        <end position="293"/>
    </location>
</feature>
<dbReference type="SUPFAM" id="SSF56059">
    <property type="entry name" value="Glutathione synthetase ATP-binding domain-like"/>
    <property type="match status" value="1"/>
</dbReference>
<dbReference type="GO" id="GO:0005524">
    <property type="term" value="F:ATP binding"/>
    <property type="evidence" value="ECO:0007669"/>
    <property type="project" value="UniProtKB-UniRule"/>
</dbReference>
<dbReference type="InterPro" id="IPR011761">
    <property type="entry name" value="ATP-grasp"/>
</dbReference>
<dbReference type="Gene3D" id="3.30.470.20">
    <property type="entry name" value="ATP-grasp fold, B domain"/>
    <property type="match status" value="1"/>
</dbReference>
<dbReference type="GO" id="GO:0046872">
    <property type="term" value="F:metal ion binding"/>
    <property type="evidence" value="ECO:0007669"/>
    <property type="project" value="InterPro"/>
</dbReference>
<dbReference type="Gene3D" id="3.40.50.20">
    <property type="match status" value="1"/>
</dbReference>
<sequence>MSKGVICINVLVTSISKKIPMLQAVQQAMLKMDSSMALIGADMNPNCIGRYFVHEFWEMPSLKEVAIEEFILVCKKKNIRFIIPTRDGELLYFSFHRRLFEEHGISVMVSEPEAIKTCLDKLRFYKVLTEKGFPAIPTTLSAQELKCNNYVVKERYGAGARSIGINLSGEEAVLHAKKLEAPIFQPFIQGIEISVDLYVTRTGDVKGVVARTRDNVVNGESQVTTTIKNEKLERMCGDIAKCLKLYGHVVMQVIMDNKGDFYIIECNSRFGGASTLSIEVGLDSFYWFFLESQGENLDDYPFIRSTTEKRQIRYPTNLIIDIGQEEV</sequence>
<dbReference type="Pfam" id="PF02655">
    <property type="entry name" value="ATP-grasp_3"/>
    <property type="match status" value="1"/>
</dbReference>
<dbReference type="Proteomes" id="UP000093052">
    <property type="component" value="Chromosome"/>
</dbReference>
<dbReference type="Gene3D" id="3.30.1490.20">
    <property type="entry name" value="ATP-grasp fold, A domain"/>
    <property type="match status" value="1"/>
</dbReference>
<keyword evidence="4" id="KW-1185">Reference proteome</keyword>
<evidence type="ECO:0000259" key="2">
    <source>
        <dbReference type="PROSITE" id="PS50975"/>
    </source>
</evidence>
<evidence type="ECO:0000313" key="4">
    <source>
        <dbReference type="Proteomes" id="UP000093052"/>
    </source>
</evidence>
<reference evidence="4" key="1">
    <citation type="journal article" date="2016" name="Genome Announc.">
        <title>Complete Genome Sequence of Geobacillus thermoglucosidasius NCIMB 11955, the Progenitor of a Bioethanol Production Strain.</title>
        <authorList>
            <person name="Sheng L."/>
            <person name="Zhang Y."/>
            <person name="Minton N.P."/>
        </authorList>
    </citation>
    <scope>NUCLEOTIDE SEQUENCE [LARGE SCALE GENOMIC DNA]</scope>
    <source>
        <strain evidence="4">NCIMB 11955</strain>
    </source>
</reference>
<dbReference type="PROSITE" id="PS50975">
    <property type="entry name" value="ATP_GRASP"/>
    <property type="match status" value="1"/>
</dbReference>
<protein>
    <submittedName>
        <fullName evidence="3">Carbamoyl-phosphate synthase</fullName>
    </submittedName>
</protein>
<keyword evidence="1" id="KW-0547">Nucleotide-binding</keyword>
<organism evidence="3 4">
    <name type="scientific">Parageobacillus thermoglucosidasius</name>
    <name type="common">Geobacillus thermoglucosidasius</name>
    <dbReference type="NCBI Taxonomy" id="1426"/>
    <lineage>
        <taxon>Bacteria</taxon>
        <taxon>Bacillati</taxon>
        <taxon>Bacillota</taxon>
        <taxon>Bacilli</taxon>
        <taxon>Bacillales</taxon>
        <taxon>Anoxybacillaceae</taxon>
        <taxon>Parageobacillus</taxon>
    </lineage>
</organism>
<evidence type="ECO:0000256" key="1">
    <source>
        <dbReference type="PROSITE-ProRule" id="PRU00409"/>
    </source>
</evidence>
<keyword evidence="1" id="KW-0067">ATP-binding</keyword>
<dbReference type="InterPro" id="IPR013815">
    <property type="entry name" value="ATP_grasp_subdomain_1"/>
</dbReference>
<dbReference type="InterPro" id="IPR003806">
    <property type="entry name" value="ATP-grasp_PylC-type"/>
</dbReference>
<gene>
    <name evidence="3" type="ORF">BCV53_01080</name>
</gene>
<dbReference type="EMBL" id="CP016622">
    <property type="protein sequence ID" value="ANZ28831.1"/>
    <property type="molecule type" value="Genomic_DNA"/>
</dbReference>
<dbReference type="Pfam" id="PF21360">
    <property type="entry name" value="PylC-like_N"/>
    <property type="match status" value="1"/>
</dbReference>
<dbReference type="KEGG" id="ptl:AOT13_01070"/>
<proteinExistence type="predicted"/>
<dbReference type="InterPro" id="IPR048764">
    <property type="entry name" value="PylC_N"/>
</dbReference>
<name>A0AAN1D5H0_PARTM</name>
<evidence type="ECO:0000313" key="3">
    <source>
        <dbReference type="EMBL" id="ANZ28831.1"/>
    </source>
</evidence>